<dbReference type="AlphaFoldDB" id="A0AB73R6P8"/>
<dbReference type="EMBL" id="NUEH01000032">
    <property type="protein sequence ID" value="PEI85844.1"/>
    <property type="molecule type" value="Genomic_DNA"/>
</dbReference>
<name>A0AB73R6P8_9BACI</name>
<keyword evidence="2" id="KW-0808">Transferase</keyword>
<dbReference type="InterPro" id="IPR000600">
    <property type="entry name" value="ROK"/>
</dbReference>
<protein>
    <submittedName>
        <fullName evidence="2">Sugar kinase</fullName>
    </submittedName>
</protein>
<dbReference type="PANTHER" id="PTHR18964">
    <property type="entry name" value="ROK (REPRESSOR, ORF, KINASE) FAMILY"/>
    <property type="match status" value="1"/>
</dbReference>
<proteinExistence type="inferred from homology"/>
<dbReference type="GO" id="GO:0016301">
    <property type="term" value="F:kinase activity"/>
    <property type="evidence" value="ECO:0007669"/>
    <property type="project" value="UniProtKB-KW"/>
</dbReference>
<dbReference type="Gene3D" id="3.30.420.40">
    <property type="match status" value="2"/>
</dbReference>
<dbReference type="PANTHER" id="PTHR18964:SF165">
    <property type="entry name" value="BETA-GLUCOSIDE KINASE"/>
    <property type="match status" value="1"/>
</dbReference>
<sequence length="293" mass="32524">MKKYIAFDIGGTQIKYGIISKSGILLNHETTLTEAHLGGEQIVQKIISLAEQLMNEHVVSGIGISTAGIVDIHRGIITGGVDHIPRYAGIPIIDRLQAVLKVPISIENDVNCALFGEMWQGVGRNENNCIMLTLGTGIGGAIVINKKLYRGHSFSAGEWGNMLIEGKQFEEVASISGLISLVRKYKGSGNWNGEKIFELYDQKDKEVIHAVQIFFKHLAIGISNLAYIFNPKVIIIGGGITNRGNRFLEEVKEEVRKYLNPEIYSNCEIKIAQNRNHAGMIGSIYHYFLHQYK</sequence>
<dbReference type="Pfam" id="PF00480">
    <property type="entry name" value="ROK"/>
    <property type="match status" value="1"/>
</dbReference>
<comment type="caution">
    <text evidence="2">The sequence shown here is derived from an EMBL/GenBank/DDBJ whole genome shotgun (WGS) entry which is preliminary data.</text>
</comment>
<organism evidence="2">
    <name type="scientific">Bacillus toyonensis</name>
    <dbReference type="NCBI Taxonomy" id="155322"/>
    <lineage>
        <taxon>Bacteria</taxon>
        <taxon>Bacillati</taxon>
        <taxon>Bacillota</taxon>
        <taxon>Bacilli</taxon>
        <taxon>Bacillales</taxon>
        <taxon>Bacillaceae</taxon>
        <taxon>Bacillus</taxon>
        <taxon>Bacillus cereus group</taxon>
    </lineage>
</organism>
<comment type="similarity">
    <text evidence="1">Belongs to the ROK (NagC/XylR) family.</text>
</comment>
<evidence type="ECO:0000313" key="2">
    <source>
        <dbReference type="EMBL" id="PEI85844.1"/>
    </source>
</evidence>
<reference evidence="2" key="1">
    <citation type="submission" date="2017-09" db="EMBL/GenBank/DDBJ databases">
        <title>Large-scale bioinformatics analysis of Bacillus genomes uncovers conserved roles of natural products in bacterial physiology.</title>
        <authorList>
            <consortium name="Agbiome Team Llc"/>
            <person name="Bleich R.M."/>
            <person name="Kirk G.J."/>
            <person name="Santa Maria K.C."/>
            <person name="Allen S.E."/>
            <person name="Farag S."/>
            <person name="Shank E.A."/>
            <person name="Bowers A."/>
        </authorList>
    </citation>
    <scope>NUCLEOTIDE SEQUENCE</scope>
    <source>
        <strain evidence="2">AFS005430</strain>
    </source>
</reference>
<keyword evidence="2" id="KW-0418">Kinase</keyword>
<dbReference type="CDD" id="cd24068">
    <property type="entry name" value="ASKHA_NBD_ROK_FnNanK-like"/>
    <property type="match status" value="1"/>
</dbReference>
<evidence type="ECO:0000256" key="1">
    <source>
        <dbReference type="ARBA" id="ARBA00006479"/>
    </source>
</evidence>
<gene>
    <name evidence="2" type="ORF">CN678_14780</name>
</gene>
<dbReference type="SUPFAM" id="SSF53067">
    <property type="entry name" value="Actin-like ATPase domain"/>
    <property type="match status" value="1"/>
</dbReference>
<dbReference type="Proteomes" id="UP000220969">
    <property type="component" value="Unassembled WGS sequence"/>
</dbReference>
<accession>A0AB73R6P8</accession>
<dbReference type="RefSeq" id="WP_098162615.1">
    <property type="nucleotide sequence ID" value="NZ_NUBX01000009.1"/>
</dbReference>
<dbReference type="InterPro" id="IPR043129">
    <property type="entry name" value="ATPase_NBD"/>
</dbReference>